<gene>
    <name evidence="2" type="ORF">SAMN05660359_00151</name>
</gene>
<dbReference type="Pfam" id="PF14417">
    <property type="entry name" value="MEDS"/>
    <property type="match status" value="1"/>
</dbReference>
<evidence type="ECO:0000259" key="1">
    <source>
        <dbReference type="PROSITE" id="PS50801"/>
    </source>
</evidence>
<sequence length="270" mass="28526">MHRGTTAVPGGAQRAVSVGRHDWVVLDSEEAHAQVVGDFVAEGVRRGERVLLIGVEDREERLRARLRRQGLPANAGAVLVLPPDPHVLRAAITDSLAGGQRGVRFTGALTTPGRNDFEAVVTELTATLPLTVLCPYFRDLLLPGQREELTALHDAEHDATAEYDDGVFRLVRDGSVLRLAGELSSADPDALRAVLAATSRATRPVTWDVTDLHFLDVDAADTLVAAAAGPPGLNLVGAAGPTGRLVGLVAGRHPGRRVRLADGGGEPEAR</sequence>
<proteinExistence type="predicted"/>
<reference evidence="3" key="1">
    <citation type="submission" date="2016-10" db="EMBL/GenBank/DDBJ databases">
        <authorList>
            <person name="Varghese N."/>
            <person name="Submissions S."/>
        </authorList>
    </citation>
    <scope>NUCLEOTIDE SEQUENCE [LARGE SCALE GENOMIC DNA]</scope>
    <source>
        <strain evidence="3">DSM 43161</strain>
    </source>
</reference>
<feature type="domain" description="STAS" evidence="1">
    <location>
        <begin position="176"/>
        <end position="224"/>
    </location>
</feature>
<name>A0A1I5C802_9ACTN</name>
<organism evidence="2 3">
    <name type="scientific">Geodermatophilus obscurus</name>
    <dbReference type="NCBI Taxonomy" id="1861"/>
    <lineage>
        <taxon>Bacteria</taxon>
        <taxon>Bacillati</taxon>
        <taxon>Actinomycetota</taxon>
        <taxon>Actinomycetes</taxon>
        <taxon>Geodermatophilales</taxon>
        <taxon>Geodermatophilaceae</taxon>
        <taxon>Geodermatophilus</taxon>
    </lineage>
</organism>
<dbReference type="InterPro" id="IPR025847">
    <property type="entry name" value="MEDS_domain"/>
</dbReference>
<evidence type="ECO:0000313" key="2">
    <source>
        <dbReference type="EMBL" id="SFN83153.1"/>
    </source>
</evidence>
<dbReference type="AlphaFoldDB" id="A0A1I5C802"/>
<dbReference type="Proteomes" id="UP000183642">
    <property type="component" value="Unassembled WGS sequence"/>
</dbReference>
<dbReference type="EMBL" id="FOWE01000001">
    <property type="protein sequence ID" value="SFN83153.1"/>
    <property type="molecule type" value="Genomic_DNA"/>
</dbReference>
<evidence type="ECO:0000313" key="3">
    <source>
        <dbReference type="Proteomes" id="UP000183642"/>
    </source>
</evidence>
<dbReference type="PROSITE" id="PS50801">
    <property type="entry name" value="STAS"/>
    <property type="match status" value="1"/>
</dbReference>
<protein>
    <submittedName>
        <fullName evidence="2">MEDS: MEthanogen/methylotroph, DcmR Sensory domain</fullName>
    </submittedName>
</protein>
<dbReference type="InterPro" id="IPR002645">
    <property type="entry name" value="STAS_dom"/>
</dbReference>
<keyword evidence="3" id="KW-1185">Reference proteome</keyword>
<accession>A0A1I5C802</accession>